<comment type="caution">
    <text evidence="1">The sequence shown here is derived from an EMBL/GenBank/DDBJ whole genome shotgun (WGS) entry which is preliminary data.</text>
</comment>
<dbReference type="eggNOG" id="ENOG5032EBG">
    <property type="taxonomic scope" value="Bacteria"/>
</dbReference>
<organism evidence="1 2">
    <name type="scientific">Gordonia malaquae NBRC 108250</name>
    <dbReference type="NCBI Taxonomy" id="1223542"/>
    <lineage>
        <taxon>Bacteria</taxon>
        <taxon>Bacillati</taxon>
        <taxon>Actinomycetota</taxon>
        <taxon>Actinomycetes</taxon>
        <taxon>Mycobacteriales</taxon>
        <taxon>Gordoniaceae</taxon>
        <taxon>Gordonia</taxon>
    </lineage>
</organism>
<evidence type="ECO:0000313" key="2">
    <source>
        <dbReference type="Proteomes" id="UP000035009"/>
    </source>
</evidence>
<sequence length="147" mass="16257">MRAACSASVRFIANVPHMKKMIVVLLAAAALCLGLPAGAGIAEARIETGRYTAQFVEFGAIPTPLAHARIIGNTYYQDYYGVGPRNLTIMRLTPTKRGMTASYAKDPVSLWYSRVEYRKTSYGYKGVVYSMGIPMGDMILRKVRARR</sequence>
<protein>
    <submittedName>
        <fullName evidence="1">Uncharacterized protein</fullName>
    </submittedName>
</protein>
<keyword evidence="2" id="KW-1185">Reference proteome</keyword>
<gene>
    <name evidence="1" type="ORF">GM1_013_01030</name>
</gene>
<reference evidence="1 2" key="1">
    <citation type="submission" date="2013-02" db="EMBL/GenBank/DDBJ databases">
        <title>Whole genome shotgun sequence of Gordonia malaquae NBRC 108250.</title>
        <authorList>
            <person name="Yoshida I."/>
            <person name="Hosoyama A."/>
            <person name="Tsuchikane K."/>
            <person name="Ando Y."/>
            <person name="Baba S."/>
            <person name="Ohji S."/>
            <person name="Hamada M."/>
            <person name="Tamura T."/>
            <person name="Yamazoe A."/>
            <person name="Yamazaki S."/>
            <person name="Fujita N."/>
        </authorList>
    </citation>
    <scope>NUCLEOTIDE SEQUENCE [LARGE SCALE GENOMIC DNA]</scope>
    <source>
        <strain evidence="1 2">NBRC 108250</strain>
    </source>
</reference>
<name>M3TEV2_GORML</name>
<proteinExistence type="predicted"/>
<dbReference type="AlphaFoldDB" id="M3TEV2"/>
<dbReference type="STRING" id="410332.SAMN04488550_0883"/>
<dbReference type="Proteomes" id="UP000035009">
    <property type="component" value="Unassembled WGS sequence"/>
</dbReference>
<dbReference type="EMBL" id="BAOP01000013">
    <property type="protein sequence ID" value="GAC79966.1"/>
    <property type="molecule type" value="Genomic_DNA"/>
</dbReference>
<accession>M3TEV2</accession>
<evidence type="ECO:0000313" key="1">
    <source>
        <dbReference type="EMBL" id="GAC79966.1"/>
    </source>
</evidence>